<dbReference type="Proteomes" id="UP000197054">
    <property type="component" value="Chromosome"/>
</dbReference>
<comment type="similarity">
    <text evidence="2">Belongs to the binding-protein-dependent transport system permease family. FecCD subfamily.</text>
</comment>
<evidence type="ECO:0000313" key="10">
    <source>
        <dbReference type="Proteomes" id="UP000197054"/>
    </source>
</evidence>
<feature type="transmembrane region" description="Helical" evidence="8">
    <location>
        <begin position="179"/>
        <end position="197"/>
    </location>
</feature>
<dbReference type="PANTHER" id="PTHR30472:SF25">
    <property type="entry name" value="ABC TRANSPORTER PERMEASE PROTEIN MJ0876-RELATED"/>
    <property type="match status" value="1"/>
</dbReference>
<evidence type="ECO:0000256" key="4">
    <source>
        <dbReference type="ARBA" id="ARBA00022475"/>
    </source>
</evidence>
<evidence type="ECO:0000256" key="7">
    <source>
        <dbReference type="ARBA" id="ARBA00023136"/>
    </source>
</evidence>
<dbReference type="SUPFAM" id="SSF81345">
    <property type="entry name" value="ABC transporter involved in vitamin B12 uptake, BtuC"/>
    <property type="match status" value="1"/>
</dbReference>
<feature type="transmembrane region" description="Helical" evidence="8">
    <location>
        <begin position="339"/>
        <end position="361"/>
    </location>
</feature>
<keyword evidence="3" id="KW-0813">Transport</keyword>
<dbReference type="GO" id="GO:0022857">
    <property type="term" value="F:transmembrane transporter activity"/>
    <property type="evidence" value="ECO:0007669"/>
    <property type="project" value="InterPro"/>
</dbReference>
<evidence type="ECO:0000256" key="2">
    <source>
        <dbReference type="ARBA" id="ARBA00007935"/>
    </source>
</evidence>
<comment type="subcellular location">
    <subcellularLocation>
        <location evidence="1">Cell membrane</location>
        <topology evidence="1">Multi-pass membrane protein</topology>
    </subcellularLocation>
</comment>
<keyword evidence="7 8" id="KW-0472">Membrane</keyword>
<reference evidence="9 10" key="1">
    <citation type="submission" date="2017-06" db="EMBL/GenBank/DDBJ databases">
        <title>Genome Sequencing and Comparative Genomics Analysis of Five Ureaplasma Urealyticums with Different Drug Resistance.</title>
        <authorList>
            <person name="Ma L."/>
            <person name="Jia T."/>
        </authorList>
    </citation>
    <scope>NUCLEOTIDE SEQUENCE [LARGE SCALE GENOMIC DNA]</scope>
    <source>
        <strain evidence="10">hebnu uu3</strain>
    </source>
</reference>
<dbReference type="GeneID" id="93848841"/>
<keyword evidence="4" id="KW-1003">Cell membrane</keyword>
<feature type="transmembrane region" description="Helical" evidence="8">
    <location>
        <begin position="80"/>
        <end position="102"/>
    </location>
</feature>
<feature type="transmembrane region" description="Helical" evidence="8">
    <location>
        <begin position="311"/>
        <end position="333"/>
    </location>
</feature>
<accession>A0AAC9T3M4</accession>
<evidence type="ECO:0000256" key="6">
    <source>
        <dbReference type="ARBA" id="ARBA00022989"/>
    </source>
</evidence>
<evidence type="ECO:0000256" key="5">
    <source>
        <dbReference type="ARBA" id="ARBA00022692"/>
    </source>
</evidence>
<feature type="transmembrane region" description="Helical" evidence="8">
    <location>
        <begin position="114"/>
        <end position="135"/>
    </location>
</feature>
<dbReference type="EMBL" id="CP021991">
    <property type="protein sequence ID" value="ASD30027.1"/>
    <property type="molecule type" value="Genomic_DNA"/>
</dbReference>
<proteinExistence type="inferred from homology"/>
<keyword evidence="6 8" id="KW-1133">Transmembrane helix</keyword>
<name>A0AAC9T3M4_UREPR</name>
<evidence type="ECO:0000256" key="8">
    <source>
        <dbReference type="SAM" id="Phobius"/>
    </source>
</evidence>
<dbReference type="Pfam" id="PF01032">
    <property type="entry name" value="FecCD"/>
    <property type="match status" value="1"/>
</dbReference>
<organism evidence="9 10">
    <name type="scientific">Ureaplasma parvum</name>
    <name type="common">Ureaplasma urealyticum biotype 1</name>
    <dbReference type="NCBI Taxonomy" id="134821"/>
    <lineage>
        <taxon>Bacteria</taxon>
        <taxon>Bacillati</taxon>
        <taxon>Mycoplasmatota</taxon>
        <taxon>Mycoplasmoidales</taxon>
        <taxon>Mycoplasmoidaceae</taxon>
        <taxon>Ureaplasma</taxon>
    </lineage>
</organism>
<evidence type="ECO:0000313" key="9">
    <source>
        <dbReference type="EMBL" id="ASD30027.1"/>
    </source>
</evidence>
<dbReference type="GO" id="GO:0005886">
    <property type="term" value="C:plasma membrane"/>
    <property type="evidence" value="ECO:0007669"/>
    <property type="project" value="UniProtKB-SubCell"/>
</dbReference>
<dbReference type="InterPro" id="IPR000522">
    <property type="entry name" value="ABC_transptr_permease_BtuC"/>
</dbReference>
<dbReference type="GO" id="GO:0033214">
    <property type="term" value="P:siderophore-iron import into cell"/>
    <property type="evidence" value="ECO:0007669"/>
    <property type="project" value="TreeGrafter"/>
</dbReference>
<feature type="transmembrane region" description="Helical" evidence="8">
    <location>
        <begin position="40"/>
        <end position="60"/>
    </location>
</feature>
<feature type="transmembrane region" description="Helical" evidence="8">
    <location>
        <begin position="147"/>
        <end position="167"/>
    </location>
</feature>
<sequence length="366" mass="41675">MIEKEIFRFKLKDKLKNPIIDNGNLKKSFKKYSNFNKNHIILWIFTILAIAFFSLIIIFVNIDKNGHFVKLRDPKDTFILSYETILQIWISGMSIGISAFFLQRMTNNRLVDTSTIGIGNICLIGLIILVLSLSFESGFEAQNLFQKIVPFVFIISSIIAGLCLYFFSKRRHGFNNRKLIICGVFINCISIALAISLKSNLTKVGSEYLDSRIVGSFDTRSYLEEYLSYAIFLFIILWCFIRSPKFKIVLTDNIIAEQLGLKVKLINLEMILITSVLTGVSYIMSGNVLFLGVASANIAYSFHGKKVMRSMLFSGLITTLFLLVGQFFLSNIIFNLTQLYFETPMITTLLVTPIFIAVILLKKQKV</sequence>
<keyword evidence="5 8" id="KW-0812">Transmembrane</keyword>
<dbReference type="Gene3D" id="1.10.3470.10">
    <property type="entry name" value="ABC transporter involved in vitamin B12 uptake, BtuC"/>
    <property type="match status" value="1"/>
</dbReference>
<gene>
    <name evidence="9" type="ORF">CEG42_02220</name>
</gene>
<feature type="transmembrane region" description="Helical" evidence="8">
    <location>
        <begin position="265"/>
        <end position="282"/>
    </location>
</feature>
<dbReference type="InterPro" id="IPR037294">
    <property type="entry name" value="ABC_BtuC-like"/>
</dbReference>
<dbReference type="RefSeq" id="WP_004025886.1">
    <property type="nucleotide sequence ID" value="NZ_CAMQQM010000021.1"/>
</dbReference>
<dbReference type="PANTHER" id="PTHR30472">
    <property type="entry name" value="FERRIC ENTEROBACTIN TRANSPORT SYSTEM PERMEASE PROTEIN"/>
    <property type="match status" value="1"/>
</dbReference>
<protein>
    <submittedName>
        <fullName evidence="9">Iron ABC transporter permease</fullName>
    </submittedName>
</protein>
<evidence type="ECO:0000256" key="1">
    <source>
        <dbReference type="ARBA" id="ARBA00004651"/>
    </source>
</evidence>
<dbReference type="AlphaFoldDB" id="A0AAC9T3M4"/>
<evidence type="ECO:0000256" key="3">
    <source>
        <dbReference type="ARBA" id="ARBA00022448"/>
    </source>
</evidence>